<dbReference type="NCBIfam" id="NF041497">
    <property type="entry name" value="MobV"/>
    <property type="match status" value="1"/>
</dbReference>
<reference evidence="4 5" key="1">
    <citation type="submission" date="2023-06" db="EMBL/GenBank/DDBJ databases">
        <title>Sporosarcina sp. nov., isolated from Korean traditional fermented seafood 'Jeotgal'.</title>
        <authorList>
            <person name="Yang A.-I."/>
            <person name="Shin N.-R."/>
        </authorList>
    </citation>
    <scope>NUCLEOTIDE SEQUENCE [LARGE SCALE GENOMIC DNA]</scope>
    <source>
        <strain evidence="4 5">KCTC3840</strain>
    </source>
</reference>
<comment type="similarity">
    <text evidence="1">Belongs to the plasmid mobilization pre family.</text>
</comment>
<sequence length="318" mass="37363">MSFAVVRMQKMKSHDLKGIQFHNQRERDSKTNPDIDKKKTDENYDLVHERKINYNEHVKEIVESQKTGTRKTRKDAVLVNELLVTSDRTFFDKLNPDETKKFFRESLEIFEEKYGKQNIAYATVHMDEKTPHMHVGVVPMREGRLQGKNVFNRQELLWLQDKFPQKMNEKGFELERGQSGSERVHLSTADFKMKTQKEELEQDIGLLEKEISSKKSELSALNEKIPDEVIVPTKKQFKKVEFESQEKNIFGRPKKETKKEPTGNLIVTEQDFKKLVNTARNNKQLKGSIEKLLNTDLYQQNKHLKAENVELEKMNHSN</sequence>
<accession>A0ABU4G3K0</accession>
<name>A0ABU4G3K0_9BACL</name>
<organism evidence="4 5">
    <name type="scientific">Sporosarcina aquimarina</name>
    <dbReference type="NCBI Taxonomy" id="114975"/>
    <lineage>
        <taxon>Bacteria</taxon>
        <taxon>Bacillati</taxon>
        <taxon>Bacillota</taxon>
        <taxon>Bacilli</taxon>
        <taxon>Bacillales</taxon>
        <taxon>Caryophanaceae</taxon>
        <taxon>Sporosarcina</taxon>
    </lineage>
</organism>
<dbReference type="EMBL" id="JAUBDH010000020">
    <property type="protein sequence ID" value="MDW0111539.1"/>
    <property type="molecule type" value="Genomic_DNA"/>
</dbReference>
<feature type="region of interest" description="Disordered" evidence="3">
    <location>
        <begin position="15"/>
        <end position="39"/>
    </location>
</feature>
<dbReference type="Gene3D" id="3.30.930.30">
    <property type="match status" value="1"/>
</dbReference>
<dbReference type="CDD" id="cd17242">
    <property type="entry name" value="MobM_relaxase"/>
    <property type="match status" value="1"/>
</dbReference>
<evidence type="ECO:0000313" key="5">
    <source>
        <dbReference type="Proteomes" id="UP001280629"/>
    </source>
</evidence>
<gene>
    <name evidence="4" type="primary">mobV</name>
    <name evidence="4" type="ORF">QT716_16080</name>
</gene>
<comment type="caution">
    <text evidence="4">The sequence shown here is derived from an EMBL/GenBank/DDBJ whole genome shotgun (WGS) entry which is preliminary data.</text>
</comment>
<evidence type="ECO:0000256" key="1">
    <source>
        <dbReference type="ARBA" id="ARBA00010657"/>
    </source>
</evidence>
<evidence type="ECO:0000256" key="3">
    <source>
        <dbReference type="SAM" id="MobiDB-lite"/>
    </source>
</evidence>
<dbReference type="InterPro" id="IPR001668">
    <property type="entry name" value="Mob_Pre"/>
</dbReference>
<evidence type="ECO:0000256" key="2">
    <source>
        <dbReference type="SAM" id="Coils"/>
    </source>
</evidence>
<protein>
    <submittedName>
        <fullName evidence="4">MobV family relaxase</fullName>
    </submittedName>
</protein>
<feature type="coiled-coil region" evidence="2">
    <location>
        <begin position="197"/>
        <end position="224"/>
    </location>
</feature>
<feature type="non-terminal residue" evidence="4">
    <location>
        <position position="318"/>
    </location>
</feature>
<dbReference type="Pfam" id="PF01076">
    <property type="entry name" value="Mob_Pre"/>
    <property type="match status" value="1"/>
</dbReference>
<evidence type="ECO:0000313" key="4">
    <source>
        <dbReference type="EMBL" id="MDW0111539.1"/>
    </source>
</evidence>
<proteinExistence type="inferred from homology"/>
<dbReference type="Proteomes" id="UP001280629">
    <property type="component" value="Unassembled WGS sequence"/>
</dbReference>
<keyword evidence="2" id="KW-0175">Coiled coil</keyword>
<keyword evidence="5" id="KW-1185">Reference proteome</keyword>
<dbReference type="RefSeq" id="WP_317937206.1">
    <property type="nucleotide sequence ID" value="NZ_JAUBDH010000020.1"/>
</dbReference>